<gene>
    <name evidence="10 12" type="primary">glyS</name>
    <name evidence="12" type="ORF">S101395_01817</name>
</gene>
<dbReference type="PROSITE" id="PS50861">
    <property type="entry name" value="AA_TRNA_LIGASE_II_GLYAB"/>
    <property type="match status" value="1"/>
</dbReference>
<dbReference type="GO" id="GO:0004820">
    <property type="term" value="F:glycine-tRNA ligase activity"/>
    <property type="evidence" value="ECO:0007669"/>
    <property type="project" value="UniProtKB-EC"/>
</dbReference>
<comment type="subunit">
    <text evidence="10">Tetramer of two alpha and two beta subunits.</text>
</comment>
<proteinExistence type="inferred from homology"/>
<dbReference type="RefSeq" id="WP_006637597.1">
    <property type="nucleotide sequence ID" value="NZ_BORD01000003.1"/>
</dbReference>
<evidence type="ECO:0000259" key="11">
    <source>
        <dbReference type="Pfam" id="PF05746"/>
    </source>
</evidence>
<comment type="similarity">
    <text evidence="2 10">Belongs to the class-II aminoacyl-tRNA synthetase family.</text>
</comment>
<keyword evidence="3 10" id="KW-0963">Cytoplasm</keyword>
<evidence type="ECO:0000313" key="13">
    <source>
        <dbReference type="Proteomes" id="UP000196877"/>
    </source>
</evidence>
<keyword evidence="6 10" id="KW-0067">ATP-binding</keyword>
<dbReference type="Pfam" id="PF05746">
    <property type="entry name" value="DALR_1"/>
    <property type="match status" value="1"/>
</dbReference>
<dbReference type="InterPro" id="IPR015944">
    <property type="entry name" value="Gly-tRNA-synth_bsu"/>
</dbReference>
<evidence type="ECO:0000256" key="4">
    <source>
        <dbReference type="ARBA" id="ARBA00022598"/>
    </source>
</evidence>
<dbReference type="PRINTS" id="PR01045">
    <property type="entry name" value="TRNASYNTHGB"/>
</dbReference>
<keyword evidence="8 10" id="KW-0030">Aminoacyl-tRNA synthetase</keyword>
<evidence type="ECO:0000256" key="8">
    <source>
        <dbReference type="ARBA" id="ARBA00023146"/>
    </source>
</evidence>
<evidence type="ECO:0000256" key="9">
    <source>
        <dbReference type="ARBA" id="ARBA00047937"/>
    </source>
</evidence>
<keyword evidence="5 10" id="KW-0547">Nucleotide-binding</keyword>
<evidence type="ECO:0000256" key="10">
    <source>
        <dbReference type="HAMAP-Rule" id="MF_00255"/>
    </source>
</evidence>
<feature type="domain" description="DALR anticodon binding" evidence="11">
    <location>
        <begin position="572"/>
        <end position="669"/>
    </location>
</feature>
<evidence type="ECO:0000313" key="12">
    <source>
        <dbReference type="EMBL" id="ASB88326.1"/>
    </source>
</evidence>
<comment type="subcellular location">
    <subcellularLocation>
        <location evidence="1 10">Cytoplasm</location>
    </subcellularLocation>
</comment>
<keyword evidence="4 10" id="KW-0436">Ligase</keyword>
<dbReference type="EMBL" id="CP021920">
    <property type="protein sequence ID" value="ASB88326.1"/>
    <property type="molecule type" value="Genomic_DNA"/>
</dbReference>
<evidence type="ECO:0000256" key="7">
    <source>
        <dbReference type="ARBA" id="ARBA00022917"/>
    </source>
</evidence>
<accession>A0ABM6LGE9</accession>
<evidence type="ECO:0000256" key="2">
    <source>
        <dbReference type="ARBA" id="ARBA00008226"/>
    </source>
</evidence>
<dbReference type="SUPFAM" id="SSF109604">
    <property type="entry name" value="HD-domain/PDEase-like"/>
    <property type="match status" value="1"/>
</dbReference>
<sequence>MSNQDLLLEIGLEEMPARFMHDSMTQLGEKIESWLKEKNIAYGNIRLFNSPRRLAVLVENTAEKQDDVKEEAKGPAKKIALDENGEWTKAAIGFSRGQGASPEDLYFKDIKGTEYAFVQKFQKGQETISLLPELGDLVTSLHFPKNMRWGSEDLKYIRPIKWIVALFGSEVVPFSVAHVESGRMTQGHRFLGKAVELSSPSEYEDKLAGQFVIADPAKRKRLITEQLDKLAAEKSWNIPRDEELLDEVNHLVEYPTVLFGSFEEEFLSIPEEVLVTTMKEHQRYFPVKGESGSLLPFFVTVRNGNSRALENVARGNEKVLRARLSDAAFFYKEDQKLNIEENVKKLEKIVFHEELGSLGDKVKRTAAIAGRIAQEIGADDETAKLIDRAANISKFDLVTHMVYEFPELQGIMGEKYARMLGEDESVARAVNEHYMPRQAGGETPSSVVGAVVALADKLDTVASFFKIGVTPTGSQDPYGLRRQASGIVQILIDRNWGISFEKLISFTEQKENSELLDFFKQRLKYVLTAENIRYDVVDAVLESTELEPYSALKKAAVLEKAAAKPDFKETAEALSRVISISKKSESTAIDPSLFENPQEEKLYQAYEECKRQIAGLYEAKDYEGAFRELGRLKAPIAAYFDHTMVHAEDERLKENRLAQMASLAELIRTFANIDDIIVK</sequence>
<organism evidence="12 13">
    <name type="scientific">Bacillus sonorensis</name>
    <dbReference type="NCBI Taxonomy" id="119858"/>
    <lineage>
        <taxon>Bacteria</taxon>
        <taxon>Bacillati</taxon>
        <taxon>Bacillota</taxon>
        <taxon>Bacilli</taxon>
        <taxon>Bacillales</taxon>
        <taxon>Bacillaceae</taxon>
        <taxon>Bacillus</taxon>
    </lineage>
</organism>
<comment type="catalytic activity">
    <reaction evidence="9 10">
        <text>tRNA(Gly) + glycine + ATP = glycyl-tRNA(Gly) + AMP + diphosphate</text>
        <dbReference type="Rhea" id="RHEA:16013"/>
        <dbReference type="Rhea" id="RHEA-COMP:9664"/>
        <dbReference type="Rhea" id="RHEA-COMP:9683"/>
        <dbReference type="ChEBI" id="CHEBI:30616"/>
        <dbReference type="ChEBI" id="CHEBI:33019"/>
        <dbReference type="ChEBI" id="CHEBI:57305"/>
        <dbReference type="ChEBI" id="CHEBI:78442"/>
        <dbReference type="ChEBI" id="CHEBI:78522"/>
        <dbReference type="ChEBI" id="CHEBI:456215"/>
        <dbReference type="EC" id="6.1.1.14"/>
    </reaction>
</comment>
<reference evidence="12 13" key="1">
    <citation type="submission" date="2017-06" db="EMBL/GenBank/DDBJ databases">
        <title>Genome sequence of Bacillus sonorensis strain SRCM101395.</title>
        <authorList>
            <person name="Cho S.H."/>
        </authorList>
    </citation>
    <scope>NUCLEOTIDE SEQUENCE [LARGE SCALE GENOMIC DNA]</scope>
    <source>
        <strain evidence="12 13">SRCM101395</strain>
    </source>
</reference>
<dbReference type="HAMAP" id="MF_00255">
    <property type="entry name" value="Gly_tRNA_synth_beta"/>
    <property type="match status" value="1"/>
</dbReference>
<dbReference type="NCBIfam" id="TIGR00211">
    <property type="entry name" value="glyS"/>
    <property type="match status" value="1"/>
</dbReference>
<keyword evidence="7 10" id="KW-0648">Protein biosynthesis</keyword>
<dbReference type="InterPro" id="IPR008909">
    <property type="entry name" value="DALR_anticod-bd"/>
</dbReference>
<evidence type="ECO:0000256" key="5">
    <source>
        <dbReference type="ARBA" id="ARBA00022741"/>
    </source>
</evidence>
<dbReference type="EC" id="6.1.1.14" evidence="10"/>
<dbReference type="GeneID" id="92854156"/>
<evidence type="ECO:0000256" key="1">
    <source>
        <dbReference type="ARBA" id="ARBA00004496"/>
    </source>
</evidence>
<dbReference type="InterPro" id="IPR006194">
    <property type="entry name" value="Gly-tRNA-synth_heterodimer"/>
</dbReference>
<keyword evidence="13" id="KW-1185">Reference proteome</keyword>
<protein>
    <recommendedName>
        <fullName evidence="10">Glycine--tRNA ligase beta subunit</fullName>
        <ecNumber evidence="10">6.1.1.14</ecNumber>
    </recommendedName>
    <alternativeName>
        <fullName evidence="10">Glycyl-tRNA synthetase beta subunit</fullName>
        <shortName evidence="10">GlyRS</shortName>
    </alternativeName>
</protein>
<dbReference type="PANTHER" id="PTHR30075:SF2">
    <property type="entry name" value="GLYCINE--TRNA LIGASE, CHLOROPLASTIC_MITOCHONDRIAL 2"/>
    <property type="match status" value="1"/>
</dbReference>
<dbReference type="Pfam" id="PF02092">
    <property type="entry name" value="tRNA_synt_2f"/>
    <property type="match status" value="1"/>
</dbReference>
<evidence type="ECO:0000256" key="6">
    <source>
        <dbReference type="ARBA" id="ARBA00022840"/>
    </source>
</evidence>
<name>A0ABM6LGE9_9BACI</name>
<dbReference type="Proteomes" id="UP000196877">
    <property type="component" value="Chromosome"/>
</dbReference>
<evidence type="ECO:0000256" key="3">
    <source>
        <dbReference type="ARBA" id="ARBA00022490"/>
    </source>
</evidence>
<dbReference type="PANTHER" id="PTHR30075">
    <property type="entry name" value="GLYCYL-TRNA SYNTHETASE"/>
    <property type="match status" value="1"/>
</dbReference>